<gene>
    <name evidence="1" type="ORF">E2C01_001165</name>
</gene>
<organism evidence="1 2">
    <name type="scientific">Portunus trituberculatus</name>
    <name type="common">Swimming crab</name>
    <name type="synonym">Neptunus trituberculatus</name>
    <dbReference type="NCBI Taxonomy" id="210409"/>
    <lineage>
        <taxon>Eukaryota</taxon>
        <taxon>Metazoa</taxon>
        <taxon>Ecdysozoa</taxon>
        <taxon>Arthropoda</taxon>
        <taxon>Crustacea</taxon>
        <taxon>Multicrustacea</taxon>
        <taxon>Malacostraca</taxon>
        <taxon>Eumalacostraca</taxon>
        <taxon>Eucarida</taxon>
        <taxon>Decapoda</taxon>
        <taxon>Pleocyemata</taxon>
        <taxon>Brachyura</taxon>
        <taxon>Eubrachyura</taxon>
        <taxon>Portunoidea</taxon>
        <taxon>Portunidae</taxon>
        <taxon>Portuninae</taxon>
        <taxon>Portunus</taxon>
    </lineage>
</organism>
<sequence>MSVRVPVLYCILSRNGESFPLVRLWVRRLSVHRKGDSVGSVEDENSVIYSDHTLRLREFAVESLVVRGFFYA</sequence>
<protein>
    <submittedName>
        <fullName evidence="1">Uncharacterized protein</fullName>
    </submittedName>
</protein>
<comment type="caution">
    <text evidence="1">The sequence shown here is derived from an EMBL/GenBank/DDBJ whole genome shotgun (WGS) entry which is preliminary data.</text>
</comment>
<dbReference type="EMBL" id="VSRR010000035">
    <property type="protein sequence ID" value="MPC08577.1"/>
    <property type="molecule type" value="Genomic_DNA"/>
</dbReference>
<proteinExistence type="predicted"/>
<reference evidence="1 2" key="1">
    <citation type="submission" date="2019-05" db="EMBL/GenBank/DDBJ databases">
        <title>Another draft genome of Portunus trituberculatus and its Hox gene families provides insights of decapod evolution.</title>
        <authorList>
            <person name="Jeong J.-H."/>
            <person name="Song I."/>
            <person name="Kim S."/>
            <person name="Choi T."/>
            <person name="Kim D."/>
            <person name="Ryu S."/>
            <person name="Kim W."/>
        </authorList>
    </citation>
    <scope>NUCLEOTIDE SEQUENCE [LARGE SCALE GENOMIC DNA]</scope>
    <source>
        <tissue evidence="1">Muscle</tissue>
    </source>
</reference>
<name>A0A5B7CGI3_PORTR</name>
<dbReference type="Proteomes" id="UP000324222">
    <property type="component" value="Unassembled WGS sequence"/>
</dbReference>
<accession>A0A5B7CGI3</accession>
<evidence type="ECO:0000313" key="1">
    <source>
        <dbReference type="EMBL" id="MPC08577.1"/>
    </source>
</evidence>
<evidence type="ECO:0000313" key="2">
    <source>
        <dbReference type="Proteomes" id="UP000324222"/>
    </source>
</evidence>
<keyword evidence="2" id="KW-1185">Reference proteome</keyword>
<dbReference type="AlphaFoldDB" id="A0A5B7CGI3"/>